<accession>F9FBG9</accession>
<protein>
    <submittedName>
        <fullName evidence="1">Uncharacterized protein</fullName>
    </submittedName>
</protein>
<gene>
    <name evidence="1" type="ORF">FOXB_03745</name>
</gene>
<reference evidence="1" key="1">
    <citation type="journal article" date="2012" name="Mol. Plant Microbe Interact.">
        <title>A highly conserved effector in Fusarium oxysporum is required for full virulence on Arabidopsis.</title>
        <authorList>
            <person name="Thatcher L.F."/>
            <person name="Gardiner D.M."/>
            <person name="Kazan K."/>
            <person name="Manners J."/>
        </authorList>
    </citation>
    <scope>NUCLEOTIDE SEQUENCE [LARGE SCALE GENOMIC DNA]</scope>
    <source>
        <strain evidence="1">Fo5176</strain>
    </source>
</reference>
<organism evidence="1">
    <name type="scientific">Fusarium oxysporum (strain Fo5176)</name>
    <name type="common">Fusarium vascular wilt</name>
    <dbReference type="NCBI Taxonomy" id="660025"/>
    <lineage>
        <taxon>Eukaryota</taxon>
        <taxon>Fungi</taxon>
        <taxon>Dikarya</taxon>
        <taxon>Ascomycota</taxon>
        <taxon>Pezizomycotina</taxon>
        <taxon>Sordariomycetes</taxon>
        <taxon>Hypocreomycetidae</taxon>
        <taxon>Hypocreales</taxon>
        <taxon>Nectriaceae</taxon>
        <taxon>Fusarium</taxon>
        <taxon>Fusarium oxysporum species complex</taxon>
    </lineage>
</organism>
<proteinExistence type="predicted"/>
<evidence type="ECO:0000313" key="1">
    <source>
        <dbReference type="EMBL" id="EGU85741.1"/>
    </source>
</evidence>
<sequence>MNYLRGPGHPNESVNYDLAITRLGVLVLKCGDDKKEMNSTVSKRHVTQMNDKRRRRHRAYQAYRDLKHDPQHGEIHMAWWDLGKKSSQKPSQKAAQEEDLKLFAFLVLPFIGRESNSFGFRMYGWAEDYKPGGKKALERKYPIMCFNEGKPWSKESKKVHDDLESKHHQNIVSLIADLGSMSSSRQKASHVLALVPSIG</sequence>
<dbReference type="AlphaFoldDB" id="F9FBG9"/>
<dbReference type="OrthoDB" id="4835412at2759"/>
<comment type="caution">
    <text evidence="1">The sequence shown here is derived from an EMBL/GenBank/DDBJ whole genome shotgun (WGS) entry which is preliminary data.</text>
</comment>
<dbReference type="EMBL" id="AFQF01001222">
    <property type="protein sequence ID" value="EGU85741.1"/>
    <property type="molecule type" value="Genomic_DNA"/>
</dbReference>
<name>F9FBG9_FUSOF</name>